<reference evidence="1" key="2">
    <citation type="journal article" date="2021" name="PeerJ">
        <title>Extensive microbial diversity within the chicken gut microbiome revealed by metagenomics and culture.</title>
        <authorList>
            <person name="Gilroy R."/>
            <person name="Ravi A."/>
            <person name="Getino M."/>
            <person name="Pursley I."/>
            <person name="Horton D.L."/>
            <person name="Alikhan N.F."/>
            <person name="Baker D."/>
            <person name="Gharbi K."/>
            <person name="Hall N."/>
            <person name="Watson M."/>
            <person name="Adriaenssens E.M."/>
            <person name="Foster-Nyarko E."/>
            <person name="Jarju S."/>
            <person name="Secka A."/>
            <person name="Antonio M."/>
            <person name="Oren A."/>
            <person name="Chaudhuri R.R."/>
            <person name="La Ragione R."/>
            <person name="Hildebrand F."/>
            <person name="Pallen M.J."/>
        </authorList>
    </citation>
    <scope>NUCLEOTIDE SEQUENCE</scope>
    <source>
        <strain evidence="1">CHK154-7741</strain>
    </source>
</reference>
<sequence>MTINKINLQSPVQNFAMQNTKTQQNPAFKGRTDIIQYALHMKNPKISNHRFKNNVSYFLNVSKGLSKYTTAFKRYKMDFMFDLSEKYYYDIQKEGAEKLKLNKNIVFRIYDKVKNPGDLHKKLINGQYNFKQMENIVDLTKDNPHNLKLAQKLLTEYPQLSYEKLENFLKSPLSKQINKNYNDYKPYLKLHINQDDVVQGLEQKIEQGYDKKYFVAMNKLFDLKERYHVIEQLDTDKLLKNYTEEKFEVLHKTARAYASISKNELPELGGDDKTIEFIYNTTTRQNAPYRKKVLGFVERNINFENKPEAAPIKTLLEIFKEISLNPKARTYLEAFNTNTSRFAPASGIKTLDDLLAAMREGIKEDPSKSNFFKNLFKNS</sequence>
<reference evidence="1" key="1">
    <citation type="submission" date="2020-10" db="EMBL/GenBank/DDBJ databases">
        <authorList>
            <person name="Gilroy R."/>
        </authorList>
    </citation>
    <scope>NUCLEOTIDE SEQUENCE</scope>
    <source>
        <strain evidence="1">CHK154-7741</strain>
    </source>
</reference>
<proteinExistence type="predicted"/>
<accession>A0A9D1MZH7</accession>
<evidence type="ECO:0000313" key="2">
    <source>
        <dbReference type="Proteomes" id="UP000886748"/>
    </source>
</evidence>
<dbReference type="EMBL" id="DVOD01000016">
    <property type="protein sequence ID" value="HIU91921.1"/>
    <property type="molecule type" value="Genomic_DNA"/>
</dbReference>
<name>A0A9D1MZH7_9CLOT</name>
<gene>
    <name evidence="1" type="ORF">IAD26_02170</name>
</gene>
<comment type="caution">
    <text evidence="1">The sequence shown here is derived from an EMBL/GenBank/DDBJ whole genome shotgun (WGS) entry which is preliminary data.</text>
</comment>
<evidence type="ECO:0000313" key="1">
    <source>
        <dbReference type="EMBL" id="HIU91921.1"/>
    </source>
</evidence>
<dbReference type="Proteomes" id="UP000886748">
    <property type="component" value="Unassembled WGS sequence"/>
</dbReference>
<organism evidence="1 2">
    <name type="scientific">Candidatus Limenecus avicola</name>
    <dbReference type="NCBI Taxonomy" id="2840847"/>
    <lineage>
        <taxon>Bacteria</taxon>
        <taxon>Bacillati</taxon>
        <taxon>Bacillota</taxon>
        <taxon>Clostridia</taxon>
        <taxon>Eubacteriales</taxon>
        <taxon>Clostridiaceae</taxon>
        <taxon>Clostridiaceae incertae sedis</taxon>
        <taxon>Candidatus Limenecus</taxon>
    </lineage>
</organism>
<protein>
    <submittedName>
        <fullName evidence="1">Uncharacterized protein</fullName>
    </submittedName>
</protein>
<dbReference type="AlphaFoldDB" id="A0A9D1MZH7"/>